<comment type="caution">
    <text evidence="7">The sequence shown here is derived from an EMBL/GenBank/DDBJ whole genome shotgun (WGS) entry which is preliminary data.</text>
</comment>
<evidence type="ECO:0000259" key="6">
    <source>
        <dbReference type="PROSITE" id="PS50850"/>
    </source>
</evidence>
<gene>
    <name evidence="7" type="ORF">DI270_001720</name>
</gene>
<feature type="transmembrane region" description="Helical" evidence="5">
    <location>
        <begin position="130"/>
        <end position="149"/>
    </location>
</feature>
<dbReference type="Pfam" id="PF07690">
    <property type="entry name" value="MFS_1"/>
    <property type="match status" value="1"/>
</dbReference>
<evidence type="ECO:0000256" key="1">
    <source>
        <dbReference type="ARBA" id="ARBA00004651"/>
    </source>
</evidence>
<feature type="transmembrane region" description="Helical" evidence="5">
    <location>
        <begin position="200"/>
        <end position="217"/>
    </location>
</feature>
<evidence type="ECO:0000256" key="5">
    <source>
        <dbReference type="SAM" id="Phobius"/>
    </source>
</evidence>
<dbReference type="SUPFAM" id="SSF103473">
    <property type="entry name" value="MFS general substrate transporter"/>
    <property type="match status" value="1"/>
</dbReference>
<keyword evidence="8" id="KW-1185">Reference proteome</keyword>
<feature type="transmembrane region" description="Helical" evidence="5">
    <location>
        <begin position="399"/>
        <end position="419"/>
    </location>
</feature>
<dbReference type="InterPro" id="IPR020846">
    <property type="entry name" value="MFS_dom"/>
</dbReference>
<dbReference type="InterPro" id="IPR036259">
    <property type="entry name" value="MFS_trans_sf"/>
</dbReference>
<feature type="transmembrane region" description="Helical" evidence="5">
    <location>
        <begin position="169"/>
        <end position="188"/>
    </location>
</feature>
<feature type="transmembrane region" description="Helical" evidence="5">
    <location>
        <begin position="368"/>
        <end position="387"/>
    </location>
</feature>
<proteinExistence type="predicted"/>
<name>A0ABX9LRT4_9ACTN</name>
<sequence>MATGATAELTFKSACQLGAGDDEGAAALLTAQQACVHQRLQRLAHRVPTDPELRHQCGLGRYLLTDRPASGDHLLAEALGSLVDESHSTHRLSRARLFGTHPIIPSSADLTLEYNVTSLSSPVPLHRGRLTLWAGLAIALTALNLRTAVTGFTPLLEIIGSDLGFGVTLAGLLGTVPAVSFGIFGFLAPAVTRKFGLERTATVALGLTALSLLVRAFSPTPSLLVLSTVLALAGIGAANVVVVPLVKAWSADRLALWTSLYLILMQAGQFIAPLLAVPVAEAGTWRLSVGIWAGPVAVAAVVWLVLAVRLPADHHAPAAVTVTDARPRISRSSTVWGLVTLFAMISLSNYGIITWVPAVLTDAGGSAVLGGSMVALYSAWGMLAALVVPHLATRMKNPFIVVVGCAIFLVAGYLGLLLSPLDGTLVWMCALGIGVSTFPLCMTLINRRTKSPQTASAVSGFVQGIGYGLACFGPIGLGLLREATGSWSIPLLVLAATAIPGVIAGWFACRPRFVEDSAPQPTKRDADQQVRR</sequence>
<evidence type="ECO:0000256" key="2">
    <source>
        <dbReference type="ARBA" id="ARBA00022692"/>
    </source>
</evidence>
<dbReference type="Gene3D" id="1.20.1250.20">
    <property type="entry name" value="MFS general substrate transporter like domains"/>
    <property type="match status" value="1"/>
</dbReference>
<feature type="domain" description="Major facilitator superfamily (MFS) profile" evidence="6">
    <location>
        <begin position="130"/>
        <end position="513"/>
    </location>
</feature>
<dbReference type="PANTHER" id="PTHR23523:SF2">
    <property type="entry name" value="2-NITROIMIDAZOLE TRANSPORTER"/>
    <property type="match status" value="1"/>
</dbReference>
<evidence type="ECO:0000313" key="8">
    <source>
        <dbReference type="Proteomes" id="UP000262538"/>
    </source>
</evidence>
<evidence type="ECO:0000256" key="4">
    <source>
        <dbReference type="ARBA" id="ARBA00023136"/>
    </source>
</evidence>
<dbReference type="InterPro" id="IPR011701">
    <property type="entry name" value="MFS"/>
</dbReference>
<accession>A0ABX9LRT4</accession>
<protein>
    <submittedName>
        <fullName evidence="7">MFS transporter</fullName>
    </submittedName>
</protein>
<feature type="transmembrane region" description="Helical" evidence="5">
    <location>
        <begin position="457"/>
        <end position="477"/>
    </location>
</feature>
<evidence type="ECO:0000313" key="7">
    <source>
        <dbReference type="EMBL" id="RGA06731.1"/>
    </source>
</evidence>
<feature type="transmembrane region" description="Helical" evidence="5">
    <location>
        <begin position="489"/>
        <end position="509"/>
    </location>
</feature>
<comment type="subcellular location">
    <subcellularLocation>
        <location evidence="1">Cell membrane</location>
        <topology evidence="1">Multi-pass membrane protein</topology>
    </subcellularLocation>
</comment>
<feature type="transmembrane region" description="Helical" evidence="5">
    <location>
        <begin position="425"/>
        <end position="445"/>
    </location>
</feature>
<dbReference type="InterPro" id="IPR052524">
    <property type="entry name" value="MFS_Cyanate_Porter"/>
</dbReference>
<keyword evidence="4 5" id="KW-0472">Membrane</keyword>
<dbReference type="EMBL" id="QFZU02000007">
    <property type="protein sequence ID" value="RGA06731.1"/>
    <property type="molecule type" value="Genomic_DNA"/>
</dbReference>
<feature type="transmembrane region" description="Helical" evidence="5">
    <location>
        <begin position="254"/>
        <end position="277"/>
    </location>
</feature>
<reference evidence="7 8" key="1">
    <citation type="submission" date="2018-08" db="EMBL/GenBank/DDBJ databases">
        <title>Microbispora. triticiradicis sp. nov., a novel actinomycete isolated from the root of wheat (Triticum aestivum L.)).</title>
        <authorList>
            <person name="Han C."/>
        </authorList>
    </citation>
    <scope>NUCLEOTIDE SEQUENCE [LARGE SCALE GENOMIC DNA]</scope>
    <source>
        <strain evidence="7 8">NEAU-HRDPA2-9</strain>
    </source>
</reference>
<dbReference type="PROSITE" id="PS50850">
    <property type="entry name" value="MFS"/>
    <property type="match status" value="1"/>
</dbReference>
<organism evidence="7 8">
    <name type="scientific">Microbispora triticiradicis</name>
    <dbReference type="NCBI Taxonomy" id="2200763"/>
    <lineage>
        <taxon>Bacteria</taxon>
        <taxon>Bacillati</taxon>
        <taxon>Actinomycetota</taxon>
        <taxon>Actinomycetes</taxon>
        <taxon>Streptosporangiales</taxon>
        <taxon>Streptosporangiaceae</taxon>
        <taxon>Microbispora</taxon>
    </lineage>
</organism>
<dbReference type="Proteomes" id="UP000262538">
    <property type="component" value="Unassembled WGS sequence"/>
</dbReference>
<keyword evidence="3 5" id="KW-1133">Transmembrane helix</keyword>
<feature type="transmembrane region" description="Helical" evidence="5">
    <location>
        <begin position="335"/>
        <end position="356"/>
    </location>
</feature>
<evidence type="ECO:0000256" key="3">
    <source>
        <dbReference type="ARBA" id="ARBA00022989"/>
    </source>
</evidence>
<dbReference type="PANTHER" id="PTHR23523">
    <property type="match status" value="1"/>
</dbReference>
<feature type="transmembrane region" description="Helical" evidence="5">
    <location>
        <begin position="223"/>
        <end position="242"/>
    </location>
</feature>
<feature type="transmembrane region" description="Helical" evidence="5">
    <location>
        <begin position="289"/>
        <end position="308"/>
    </location>
</feature>
<keyword evidence="2 5" id="KW-0812">Transmembrane</keyword>